<reference evidence="3" key="1">
    <citation type="submission" date="2017-09" db="EMBL/GenBank/DDBJ databases">
        <title>Depth-based differentiation of microbial function through sediment-hosted aquifers and enrichment of novel symbionts in the deep terrestrial subsurface.</title>
        <authorList>
            <person name="Probst A.J."/>
            <person name="Ladd B."/>
            <person name="Jarett J.K."/>
            <person name="Geller-Mcgrath D.E."/>
            <person name="Sieber C.M.K."/>
            <person name="Emerson J.B."/>
            <person name="Anantharaman K."/>
            <person name="Thomas B.C."/>
            <person name="Malmstrom R."/>
            <person name="Stieglmeier M."/>
            <person name="Klingl A."/>
            <person name="Woyke T."/>
            <person name="Ryan C.M."/>
            <person name="Banfield J.F."/>
        </authorList>
    </citation>
    <scope>NUCLEOTIDE SEQUENCE [LARGE SCALE GENOMIC DNA]</scope>
</reference>
<gene>
    <name evidence="2" type="ORF">COT50_00265</name>
</gene>
<keyword evidence="1" id="KW-0812">Transmembrane</keyword>
<organism evidence="2 3">
    <name type="scientific">candidate division WWE3 bacterium CG08_land_8_20_14_0_20_41_10</name>
    <dbReference type="NCBI Taxonomy" id="1975085"/>
    <lineage>
        <taxon>Bacteria</taxon>
        <taxon>Katanobacteria</taxon>
    </lineage>
</organism>
<evidence type="ECO:0000313" key="2">
    <source>
        <dbReference type="EMBL" id="PIS22754.1"/>
    </source>
</evidence>
<dbReference type="PROSITE" id="PS51257">
    <property type="entry name" value="PROKAR_LIPOPROTEIN"/>
    <property type="match status" value="1"/>
</dbReference>
<feature type="transmembrane region" description="Helical" evidence="1">
    <location>
        <begin position="7"/>
        <end position="27"/>
    </location>
</feature>
<accession>A0A2H0XCT3</accession>
<protein>
    <submittedName>
        <fullName evidence="2">Uncharacterized protein</fullName>
    </submittedName>
</protein>
<keyword evidence="1" id="KW-1133">Transmembrane helix</keyword>
<sequence length="280" mass="32373">MIKKHLWLIINLVCLAIFLYNFVGIYACESLPFYNSQGIPDFIFWGVYGDYMFGCSVGYALATGFFDLVWASVTLLGLLFSWYKKWLKRNLITSLTFIIIWGILSSFSYFHEQERTNIIAREQTTKIEQEKRLEDVERHKEANTPGNYNVSNCRDTLDRQFSKNPVIRIDCFVSVKMTGTYVLRGTLQPVDSPTDGFDPVILESDSPAWGLQDETAVMVHFNYRHLAKNKVMPDGRYVYKIYFYPDGDLGDKLFPHTYTGTTENSYLGSMFSDFPFKPVN</sequence>
<dbReference type="AlphaFoldDB" id="A0A2H0XCT3"/>
<feature type="transmembrane region" description="Helical" evidence="1">
    <location>
        <begin position="91"/>
        <end position="110"/>
    </location>
</feature>
<dbReference type="Proteomes" id="UP000231252">
    <property type="component" value="Unassembled WGS sequence"/>
</dbReference>
<evidence type="ECO:0000313" key="3">
    <source>
        <dbReference type="Proteomes" id="UP000231252"/>
    </source>
</evidence>
<proteinExistence type="predicted"/>
<evidence type="ECO:0000256" key="1">
    <source>
        <dbReference type="SAM" id="Phobius"/>
    </source>
</evidence>
<comment type="caution">
    <text evidence="2">The sequence shown here is derived from an EMBL/GenBank/DDBJ whole genome shotgun (WGS) entry which is preliminary data.</text>
</comment>
<keyword evidence="1" id="KW-0472">Membrane</keyword>
<feature type="transmembrane region" description="Helical" evidence="1">
    <location>
        <begin position="57"/>
        <end position="79"/>
    </location>
</feature>
<dbReference type="EMBL" id="PEYU01000003">
    <property type="protein sequence ID" value="PIS22754.1"/>
    <property type="molecule type" value="Genomic_DNA"/>
</dbReference>
<name>A0A2H0XCT3_UNCKA</name>